<feature type="transmembrane region" description="Helical" evidence="1">
    <location>
        <begin position="102"/>
        <end position="122"/>
    </location>
</feature>
<evidence type="ECO:0000313" key="5">
    <source>
        <dbReference type="WBParaSite" id="BXY_0469900.1"/>
    </source>
</evidence>
<proteinExistence type="predicted"/>
<sequence length="423" mass="49531">MKFRSDIQGLRAIAMIFVLIYHIWPEILPMGYLGVDIFLVISGYLITSILSSQEISCKTIATFFFRRLRRILLPYLSLTSLFLWASLYLISPAEYPQIIWDSYTVIFYWANIAPIFLTEGYFTLLHRWKFLLHLWSVCLELQFYLIAPLFVVLLNNLSKTYRYFTLLFLMITSFSLQICSSETLSHGFLHCRLWQFLCGVTVFYFVGLYLLLSSIVVGALFDELFGKVLQRIIKFWHLILAVTLLYGAILLLTCYMSSLDIVKISTQSFDKSRITKFQELPFDLYKETSYTMKDVNKVQEENAIMEIFTFMDIKCDDKRKWFDTKEDIGGLEEIEFICHDKGKGSKSMLVIGNSHAAVLYNGVRYHFKDVYAELSLISVVYCMPFLSHVEPRHRERCIRHQEQMKKMIATSHTKYDVIILAIQ</sequence>
<organism evidence="4 5">
    <name type="scientific">Bursaphelenchus xylophilus</name>
    <name type="common">Pinewood nematode worm</name>
    <name type="synonym">Aphelenchoides xylophilus</name>
    <dbReference type="NCBI Taxonomy" id="6326"/>
    <lineage>
        <taxon>Eukaryota</taxon>
        <taxon>Metazoa</taxon>
        <taxon>Ecdysozoa</taxon>
        <taxon>Nematoda</taxon>
        <taxon>Chromadorea</taxon>
        <taxon>Rhabditida</taxon>
        <taxon>Tylenchina</taxon>
        <taxon>Tylenchomorpha</taxon>
        <taxon>Aphelenchoidea</taxon>
        <taxon>Aphelenchoididae</taxon>
        <taxon>Bursaphelenchus</taxon>
    </lineage>
</organism>
<reference evidence="5" key="1">
    <citation type="submission" date="2016-11" db="UniProtKB">
        <authorList>
            <consortium name="WormBaseParasite"/>
        </authorList>
    </citation>
    <scope>IDENTIFICATION</scope>
</reference>
<dbReference type="PANTHER" id="PTHR23028">
    <property type="entry name" value="ACETYLTRANSFERASE"/>
    <property type="match status" value="1"/>
</dbReference>
<protein>
    <submittedName>
        <fullName evidence="5">Acyl_transf_3 domain-containing protein</fullName>
    </submittedName>
</protein>
<dbReference type="Pfam" id="PF19040">
    <property type="entry name" value="SGNH"/>
    <property type="match status" value="1"/>
</dbReference>
<dbReference type="InterPro" id="IPR043968">
    <property type="entry name" value="SGNH"/>
</dbReference>
<feature type="transmembrane region" description="Helical" evidence="1">
    <location>
        <begin position="134"/>
        <end position="154"/>
    </location>
</feature>
<dbReference type="WBParaSite" id="BXY_0469900.1">
    <property type="protein sequence ID" value="BXY_0469900.1"/>
    <property type="gene ID" value="BXY_0469900"/>
</dbReference>
<accession>A0A1I7RVD8</accession>
<keyword evidence="1" id="KW-0812">Transmembrane</keyword>
<keyword evidence="1" id="KW-1133">Transmembrane helix</keyword>
<feature type="transmembrane region" description="Helical" evidence="1">
    <location>
        <begin position="30"/>
        <end position="50"/>
    </location>
</feature>
<dbReference type="PANTHER" id="PTHR23028:SF53">
    <property type="entry name" value="ACYL_TRANSF_3 DOMAIN-CONTAINING PROTEIN"/>
    <property type="match status" value="1"/>
</dbReference>
<feature type="transmembrane region" description="Helical" evidence="1">
    <location>
        <begin position="7"/>
        <end position="24"/>
    </location>
</feature>
<feature type="transmembrane region" description="Helical" evidence="1">
    <location>
        <begin position="233"/>
        <end position="255"/>
    </location>
</feature>
<dbReference type="Proteomes" id="UP000095284">
    <property type="component" value="Unplaced"/>
</dbReference>
<dbReference type="GO" id="GO:0016747">
    <property type="term" value="F:acyltransferase activity, transferring groups other than amino-acyl groups"/>
    <property type="evidence" value="ECO:0007669"/>
    <property type="project" value="InterPro"/>
</dbReference>
<dbReference type="InterPro" id="IPR002656">
    <property type="entry name" value="Acyl_transf_3_dom"/>
</dbReference>
<dbReference type="AlphaFoldDB" id="A0A1I7RVD8"/>
<evidence type="ECO:0000259" key="3">
    <source>
        <dbReference type="Pfam" id="PF19040"/>
    </source>
</evidence>
<name>A0A1I7RVD8_BURXY</name>
<dbReference type="Pfam" id="PF01757">
    <property type="entry name" value="Acyl_transf_3"/>
    <property type="match status" value="1"/>
</dbReference>
<feature type="domain" description="SGNH" evidence="3">
    <location>
        <begin position="338"/>
        <end position="421"/>
    </location>
</feature>
<feature type="transmembrane region" description="Helical" evidence="1">
    <location>
        <begin position="193"/>
        <end position="221"/>
    </location>
</feature>
<dbReference type="GO" id="GO:0016020">
    <property type="term" value="C:membrane"/>
    <property type="evidence" value="ECO:0007669"/>
    <property type="project" value="TreeGrafter"/>
</dbReference>
<evidence type="ECO:0000259" key="2">
    <source>
        <dbReference type="Pfam" id="PF01757"/>
    </source>
</evidence>
<dbReference type="GO" id="GO:0000271">
    <property type="term" value="P:polysaccharide biosynthetic process"/>
    <property type="evidence" value="ECO:0007669"/>
    <property type="project" value="TreeGrafter"/>
</dbReference>
<keyword evidence="1" id="KW-0472">Membrane</keyword>
<feature type="transmembrane region" description="Helical" evidence="1">
    <location>
        <begin position="160"/>
        <end position="181"/>
    </location>
</feature>
<evidence type="ECO:0000256" key="1">
    <source>
        <dbReference type="SAM" id="Phobius"/>
    </source>
</evidence>
<evidence type="ECO:0000313" key="4">
    <source>
        <dbReference type="Proteomes" id="UP000095284"/>
    </source>
</evidence>
<feature type="domain" description="Acyltransferase 3" evidence="2">
    <location>
        <begin position="6"/>
        <end position="257"/>
    </location>
</feature>
<feature type="transmembrane region" description="Helical" evidence="1">
    <location>
        <begin position="71"/>
        <end position="90"/>
    </location>
</feature>
<dbReference type="InterPro" id="IPR050879">
    <property type="entry name" value="Acyltransferase_3"/>
</dbReference>